<dbReference type="GO" id="GO:0046872">
    <property type="term" value="F:metal ion binding"/>
    <property type="evidence" value="ECO:0007669"/>
    <property type="project" value="UniProtKB-KW"/>
</dbReference>
<keyword evidence="6 11" id="KW-0949">S-adenosyl-L-methionine</keyword>
<comment type="similarity">
    <text evidence="2 11">Belongs to the DPH1/DPH2 family. DPH1 subfamily.</text>
</comment>
<dbReference type="Pfam" id="PF01866">
    <property type="entry name" value="Diphthamide_syn"/>
    <property type="match status" value="1"/>
</dbReference>
<evidence type="ECO:0000256" key="4">
    <source>
        <dbReference type="ARBA" id="ARBA00021915"/>
    </source>
</evidence>
<evidence type="ECO:0000256" key="7">
    <source>
        <dbReference type="ARBA" id="ARBA00022723"/>
    </source>
</evidence>
<protein>
    <recommendedName>
        <fullName evidence="4 11">2-(3-amino-3-carboxypropyl)histidine synthase subunit 1</fullName>
        <ecNumber evidence="3 11">2.5.1.108</ecNumber>
    </recommendedName>
</protein>
<keyword evidence="9" id="KW-0411">Iron-sulfur</keyword>
<dbReference type="EC" id="2.5.1.108" evidence="3 11"/>
<comment type="pathway">
    <text evidence="1 11">Protein modification; peptidyl-diphthamide biosynthesis.</text>
</comment>
<dbReference type="GO" id="GO:0090560">
    <property type="term" value="F:2-(3-amino-3-carboxypropyl)histidine synthase activity"/>
    <property type="evidence" value="ECO:0007669"/>
    <property type="project" value="UniProtKB-UniRule"/>
</dbReference>
<keyword evidence="7" id="KW-0479">Metal-binding</keyword>
<reference evidence="12 13" key="1">
    <citation type="submission" date="2018-10" db="EMBL/GenBank/DDBJ databases">
        <authorList>
            <consortium name="Pathogen Informatics"/>
        </authorList>
    </citation>
    <scope>NUCLEOTIDE SEQUENCE [LARGE SCALE GENOMIC DNA]</scope>
</reference>
<evidence type="ECO:0000256" key="2">
    <source>
        <dbReference type="ARBA" id="ARBA00010173"/>
    </source>
</evidence>
<dbReference type="GO" id="GO:0051539">
    <property type="term" value="F:4 iron, 4 sulfur cluster binding"/>
    <property type="evidence" value="ECO:0007669"/>
    <property type="project" value="UniProtKB-UniRule"/>
</dbReference>
<evidence type="ECO:0000256" key="5">
    <source>
        <dbReference type="ARBA" id="ARBA00022679"/>
    </source>
</evidence>
<keyword evidence="8" id="KW-0408">Iron</keyword>
<dbReference type="STRING" id="53468.A0A0R3U4S6"/>
<dbReference type="InterPro" id="IPR042263">
    <property type="entry name" value="DPH1/DPH2_1"/>
</dbReference>
<dbReference type="Gene3D" id="3.40.50.11860">
    <property type="entry name" value="Diphthamide synthesis DPH1/DPH2 domain 3"/>
    <property type="match status" value="1"/>
</dbReference>
<proteinExistence type="inferred from homology"/>
<dbReference type="UniPathway" id="UPA00559"/>
<keyword evidence="13" id="KW-1185">Reference proteome</keyword>
<comment type="cofactor">
    <cofactor evidence="11">
        <name>[4Fe-4S] cluster</name>
        <dbReference type="ChEBI" id="CHEBI:49883"/>
    </cofactor>
    <text evidence="11">Binds 1 [4Fe-4S] cluster per subunit. The cluster is coordinated with 3 cysteines and an exchangeable S-adenosyl-L-methionine.</text>
</comment>
<name>A0A0R3U4S6_MESCO</name>
<dbReference type="FunFam" id="3.40.50.11860:FF:000002">
    <property type="entry name" value="2-(3-amino-3-carboxypropyl)histidine synthase subunit 1"/>
    <property type="match status" value="1"/>
</dbReference>
<dbReference type="GO" id="GO:0017183">
    <property type="term" value="P:protein histidyl modification to diphthamide"/>
    <property type="evidence" value="ECO:0007669"/>
    <property type="project" value="UniProtKB-UniRule"/>
</dbReference>
<organism evidence="12 13">
    <name type="scientific">Mesocestoides corti</name>
    <name type="common">Flatworm</name>
    <dbReference type="NCBI Taxonomy" id="53468"/>
    <lineage>
        <taxon>Eukaryota</taxon>
        <taxon>Metazoa</taxon>
        <taxon>Spiralia</taxon>
        <taxon>Lophotrochozoa</taxon>
        <taxon>Platyhelminthes</taxon>
        <taxon>Cestoda</taxon>
        <taxon>Eucestoda</taxon>
        <taxon>Cyclophyllidea</taxon>
        <taxon>Mesocestoididae</taxon>
        <taxon>Mesocestoides</taxon>
    </lineage>
</organism>
<dbReference type="WBParaSite" id="MCU_006830-RA">
    <property type="protein sequence ID" value="MCU_006830-RA"/>
    <property type="gene ID" value="MCU_006830"/>
</dbReference>
<evidence type="ECO:0000256" key="3">
    <source>
        <dbReference type="ARBA" id="ARBA00012221"/>
    </source>
</evidence>
<comment type="catalytic activity">
    <reaction evidence="10 11">
        <text>L-histidyl-[translation elongation factor 2] + S-adenosyl-L-methionine = 2-[(3S)-amino-3-carboxypropyl]-L-histidyl-[translation elongation factor 2] + S-methyl-5'-thioadenosine + H(+)</text>
        <dbReference type="Rhea" id="RHEA:36783"/>
        <dbReference type="Rhea" id="RHEA-COMP:9748"/>
        <dbReference type="Rhea" id="RHEA-COMP:9749"/>
        <dbReference type="ChEBI" id="CHEBI:15378"/>
        <dbReference type="ChEBI" id="CHEBI:17509"/>
        <dbReference type="ChEBI" id="CHEBI:29979"/>
        <dbReference type="ChEBI" id="CHEBI:59789"/>
        <dbReference type="ChEBI" id="CHEBI:73995"/>
        <dbReference type="EC" id="2.5.1.108"/>
    </reaction>
</comment>
<dbReference type="OrthoDB" id="1649088at2759"/>
<dbReference type="SFLD" id="SFLDG01121">
    <property type="entry name" value="Diphthamide_biosynthesis"/>
    <property type="match status" value="1"/>
</dbReference>
<dbReference type="PANTHER" id="PTHR10762:SF1">
    <property type="entry name" value="2-(3-AMINO-3-CARBOXYPROPYL)HISTIDINE SYNTHASE SUBUNIT 1"/>
    <property type="match status" value="1"/>
</dbReference>
<dbReference type="InterPro" id="IPR016435">
    <property type="entry name" value="DPH1/DPH2"/>
</dbReference>
<comment type="function">
    <text evidence="11">Catalyzes the first step of diphthamide biosynthesis, a post-translational modification of histidine which occurs in elongation factor 2.</text>
</comment>
<evidence type="ECO:0000313" key="12">
    <source>
        <dbReference type="EMBL" id="VDD75664.1"/>
    </source>
</evidence>
<gene>
    <name evidence="12" type="ORF">MCOS_LOCUS1667</name>
</gene>
<dbReference type="InterPro" id="IPR042265">
    <property type="entry name" value="DPH1/DPH2_3"/>
</dbReference>
<evidence type="ECO:0000256" key="9">
    <source>
        <dbReference type="ARBA" id="ARBA00023014"/>
    </source>
</evidence>
<dbReference type="InterPro" id="IPR042264">
    <property type="entry name" value="DPH1/DPH2_2"/>
</dbReference>
<reference evidence="14" key="2">
    <citation type="submission" date="2019-11" db="UniProtKB">
        <authorList>
            <consortium name="WormBaseParasite"/>
        </authorList>
    </citation>
    <scope>IDENTIFICATION</scope>
</reference>
<keyword evidence="5 11" id="KW-0808">Transferase</keyword>
<dbReference type="Gene3D" id="3.40.50.11850">
    <property type="entry name" value="Diphthamide synthesis DPH1/DPH2 domain 2"/>
    <property type="match status" value="1"/>
</dbReference>
<dbReference type="NCBIfam" id="TIGR00322">
    <property type="entry name" value="diphth2_R"/>
    <property type="match status" value="1"/>
</dbReference>
<dbReference type="Gene3D" id="3.40.50.11840">
    <property type="entry name" value="Diphthamide synthesis DPH1/DPH2 domain 1"/>
    <property type="match status" value="1"/>
</dbReference>
<dbReference type="PIRSF" id="PIRSF004967">
    <property type="entry name" value="DPH1"/>
    <property type="match status" value="1"/>
</dbReference>
<evidence type="ECO:0000313" key="14">
    <source>
        <dbReference type="WBParaSite" id="MCU_006830-RA"/>
    </source>
</evidence>
<evidence type="ECO:0000256" key="8">
    <source>
        <dbReference type="ARBA" id="ARBA00023004"/>
    </source>
</evidence>
<evidence type="ECO:0000256" key="11">
    <source>
        <dbReference type="PIRNR" id="PIRNR004967"/>
    </source>
</evidence>
<evidence type="ECO:0000256" key="10">
    <source>
        <dbReference type="ARBA" id="ARBA00048403"/>
    </source>
</evidence>
<evidence type="ECO:0000256" key="6">
    <source>
        <dbReference type="ARBA" id="ARBA00022691"/>
    </source>
</evidence>
<dbReference type="PANTHER" id="PTHR10762">
    <property type="entry name" value="DIPHTHAMIDE BIOSYNTHESIS PROTEIN"/>
    <property type="match status" value="1"/>
</dbReference>
<dbReference type="SFLD" id="SFLDS00032">
    <property type="entry name" value="Radical_SAM_3-amino-3-carboxyp"/>
    <property type="match status" value="1"/>
</dbReference>
<keyword evidence="11" id="KW-0004">4Fe-4S</keyword>
<sequence>MTPKRFNPFRIPDKLLNDPVLTDIIQNYLPSNYNFEVHKTIWRIRCLKAKCVALQMPEGLLRFATILSEIFKRFGSASYKLDQEDLEHDRGLDLSSEIDIIILGDVTYGACCIDDFSAKALGADLLVHYGHSCLIPVESLSVLYVFVDIKFDMVHLIDSVKALIPKSSRFALVSTIQFVTSLPAIKKALEESDFDVIIPQRLPLSPGELLGCTSPRVSGVDFLLFIGDGRFHLESAMLANPSLPAYMYDPYNKTLTRESYDHVAMRAARALAIETARSAKCFGIILGTLGRQGSPPVVQLLQKRINELGRKSIVVLLSEIFPDKLQLFGDKIDAWVQVACPRLSIDWGTGFQKPLLTPYEASVALGLAGQSAWSDENPYPTDYYAYDSLGPWTPNHETNRRPVKVPSLRPLKPDCCKGTGQTCNSQTTQ</sequence>
<dbReference type="InterPro" id="IPR035435">
    <property type="entry name" value="DPH1/DPH2_euk_archaea"/>
</dbReference>
<dbReference type="Proteomes" id="UP000267029">
    <property type="component" value="Unassembled WGS sequence"/>
</dbReference>
<dbReference type="AlphaFoldDB" id="A0A0R3U4S6"/>
<evidence type="ECO:0000313" key="13">
    <source>
        <dbReference type="Proteomes" id="UP000267029"/>
    </source>
</evidence>
<dbReference type="EMBL" id="UXSR01000223">
    <property type="protein sequence ID" value="VDD75664.1"/>
    <property type="molecule type" value="Genomic_DNA"/>
</dbReference>
<accession>A0A0R3U4S6</accession>
<evidence type="ECO:0000256" key="1">
    <source>
        <dbReference type="ARBA" id="ARBA00005156"/>
    </source>
</evidence>
<dbReference type="FunFam" id="3.40.50.11850:FF:000001">
    <property type="entry name" value="2-(3-amino-3-carboxypropyl)histidine synthase subunit 1"/>
    <property type="match status" value="1"/>
</dbReference>